<name>A0A4S2KBR1_9HYME</name>
<proteinExistence type="predicted"/>
<evidence type="ECO:0000313" key="2">
    <source>
        <dbReference type="Proteomes" id="UP000310200"/>
    </source>
</evidence>
<evidence type="ECO:0000313" key="1">
    <source>
        <dbReference type="EMBL" id="TGZ46703.1"/>
    </source>
</evidence>
<organism evidence="1 2">
    <name type="scientific">Temnothorax longispinosus</name>
    <dbReference type="NCBI Taxonomy" id="300112"/>
    <lineage>
        <taxon>Eukaryota</taxon>
        <taxon>Metazoa</taxon>
        <taxon>Ecdysozoa</taxon>
        <taxon>Arthropoda</taxon>
        <taxon>Hexapoda</taxon>
        <taxon>Insecta</taxon>
        <taxon>Pterygota</taxon>
        <taxon>Neoptera</taxon>
        <taxon>Endopterygota</taxon>
        <taxon>Hymenoptera</taxon>
        <taxon>Apocrita</taxon>
        <taxon>Aculeata</taxon>
        <taxon>Formicoidea</taxon>
        <taxon>Formicidae</taxon>
        <taxon>Myrmicinae</taxon>
        <taxon>Temnothorax</taxon>
    </lineage>
</organism>
<gene>
    <name evidence="1" type="ORF">DBV15_09148</name>
</gene>
<reference evidence="1 2" key="1">
    <citation type="journal article" date="2019" name="Philos. Trans. R. Soc. Lond., B, Biol. Sci.">
        <title>Ant behaviour and brain gene expression of defending hosts depend on the ecological success of the intruding social parasite.</title>
        <authorList>
            <person name="Kaur R."/>
            <person name="Stoldt M."/>
            <person name="Jongepier E."/>
            <person name="Feldmeyer B."/>
            <person name="Menzel F."/>
            <person name="Bornberg-Bauer E."/>
            <person name="Foitzik S."/>
        </authorList>
    </citation>
    <scope>NUCLEOTIDE SEQUENCE [LARGE SCALE GENOMIC DNA]</scope>
    <source>
        <tissue evidence="1">Whole body</tissue>
    </source>
</reference>
<comment type="caution">
    <text evidence="1">The sequence shown here is derived from an EMBL/GenBank/DDBJ whole genome shotgun (WGS) entry which is preliminary data.</text>
</comment>
<sequence>MIGEDAMRTRKPFARHLVAYQCNPAGSAAGHTGRPDTGSTDIRAMSIFPADRPPTDNELKLACGILKLTSVPL</sequence>
<keyword evidence="2" id="KW-1185">Reference proteome</keyword>
<dbReference type="Proteomes" id="UP000310200">
    <property type="component" value="Unassembled WGS sequence"/>
</dbReference>
<protein>
    <submittedName>
        <fullName evidence="1">Uncharacterized protein</fullName>
    </submittedName>
</protein>
<accession>A0A4S2KBR1</accession>
<dbReference type="EMBL" id="QBLH01002826">
    <property type="protein sequence ID" value="TGZ46703.1"/>
    <property type="molecule type" value="Genomic_DNA"/>
</dbReference>
<dbReference type="AlphaFoldDB" id="A0A4S2KBR1"/>